<feature type="transmembrane region" description="Helical" evidence="7">
    <location>
        <begin position="75"/>
        <end position="97"/>
    </location>
</feature>
<dbReference type="GO" id="GO:0016746">
    <property type="term" value="F:acyltransferase activity"/>
    <property type="evidence" value="ECO:0007669"/>
    <property type="project" value="UniProtKB-KW"/>
</dbReference>
<dbReference type="Proteomes" id="UP000281406">
    <property type="component" value="Unassembled WGS sequence"/>
</dbReference>
<evidence type="ECO:0000256" key="1">
    <source>
        <dbReference type="ARBA" id="ARBA00008655"/>
    </source>
</evidence>
<keyword evidence="7" id="KW-0472">Membrane</keyword>
<keyword evidence="7" id="KW-1133">Transmembrane helix</keyword>
<dbReference type="SMART" id="SM00563">
    <property type="entry name" value="PlsC"/>
    <property type="match status" value="1"/>
</dbReference>
<dbReference type="PANTHER" id="PTHR10983:SF16">
    <property type="entry name" value="LYSOCARDIOLIPIN ACYLTRANSFERASE 1"/>
    <property type="match status" value="1"/>
</dbReference>
<keyword evidence="6 9" id="KW-0012">Acyltransferase</keyword>
<evidence type="ECO:0000256" key="7">
    <source>
        <dbReference type="SAM" id="Phobius"/>
    </source>
</evidence>
<feature type="transmembrane region" description="Helical" evidence="7">
    <location>
        <begin position="341"/>
        <end position="359"/>
    </location>
</feature>
<comment type="caution">
    <text evidence="9">The sequence shown here is derived from an EMBL/GenBank/DDBJ whole genome shotgun (WGS) entry which is preliminary data.</text>
</comment>
<evidence type="ECO:0000313" key="9">
    <source>
        <dbReference type="EMBL" id="ROK15868.1"/>
    </source>
</evidence>
<keyword evidence="7" id="KW-0812">Transmembrane</keyword>
<dbReference type="AlphaFoldDB" id="A0A3N0XYG0"/>
<dbReference type="Pfam" id="PF01553">
    <property type="entry name" value="Acyltransferase"/>
    <property type="match status" value="1"/>
</dbReference>
<evidence type="ECO:0000256" key="6">
    <source>
        <dbReference type="ARBA" id="ARBA00023315"/>
    </source>
</evidence>
<keyword evidence="3 9" id="KW-0808">Transferase</keyword>
<feature type="domain" description="Phospholipid/glycerol acyltransferase" evidence="8">
    <location>
        <begin position="108"/>
        <end position="230"/>
    </location>
</feature>
<accession>A0A3N0XYG0</accession>
<evidence type="ECO:0000256" key="4">
    <source>
        <dbReference type="ARBA" id="ARBA00023209"/>
    </source>
</evidence>
<evidence type="ECO:0000256" key="2">
    <source>
        <dbReference type="ARBA" id="ARBA00022516"/>
    </source>
</evidence>
<keyword evidence="2" id="KW-0444">Lipid biosynthesis</keyword>
<dbReference type="GO" id="GO:0008654">
    <property type="term" value="P:phospholipid biosynthetic process"/>
    <property type="evidence" value="ECO:0007669"/>
    <property type="project" value="UniProtKB-KW"/>
</dbReference>
<dbReference type="GO" id="GO:0005783">
    <property type="term" value="C:endoplasmic reticulum"/>
    <property type="evidence" value="ECO:0007669"/>
    <property type="project" value="TreeGrafter"/>
</dbReference>
<evidence type="ECO:0000259" key="8">
    <source>
        <dbReference type="SMART" id="SM00563"/>
    </source>
</evidence>
<dbReference type="PANTHER" id="PTHR10983">
    <property type="entry name" value="1-ACYLGLYCEROL-3-PHOSPHATE ACYLTRANSFERASE-RELATED"/>
    <property type="match status" value="1"/>
</dbReference>
<protein>
    <submittedName>
        <fullName evidence="9">Lysocardiolipin acyltransferase 1</fullName>
    </submittedName>
</protein>
<keyword evidence="4" id="KW-0443">Lipid metabolism</keyword>
<dbReference type="GO" id="GO:0036149">
    <property type="term" value="P:phosphatidylinositol acyl-chain remodeling"/>
    <property type="evidence" value="ECO:0007669"/>
    <property type="project" value="TreeGrafter"/>
</dbReference>
<keyword evidence="5" id="KW-1208">Phospholipid metabolism</keyword>
<evidence type="ECO:0000256" key="5">
    <source>
        <dbReference type="ARBA" id="ARBA00023264"/>
    </source>
</evidence>
<gene>
    <name evidence="9" type="ORF">DPX16_10172</name>
</gene>
<proteinExistence type="inferred from homology"/>
<dbReference type="Pfam" id="PF16076">
    <property type="entry name" value="Acyltransf_C"/>
    <property type="match status" value="1"/>
</dbReference>
<evidence type="ECO:0000256" key="3">
    <source>
        <dbReference type="ARBA" id="ARBA00022679"/>
    </source>
</evidence>
<keyword evidence="10" id="KW-1185">Reference proteome</keyword>
<dbReference type="InterPro" id="IPR002123">
    <property type="entry name" value="Plipid/glycerol_acylTrfase"/>
</dbReference>
<comment type="similarity">
    <text evidence="1">Belongs to the 1-acyl-sn-glycerol-3-phosphate acyltransferase family.</text>
</comment>
<feature type="transmembrane region" description="Helical" evidence="7">
    <location>
        <begin position="36"/>
        <end position="55"/>
    </location>
</feature>
<dbReference type="CDD" id="cd07990">
    <property type="entry name" value="LPLAT_LCLAT1-like"/>
    <property type="match status" value="1"/>
</dbReference>
<keyword evidence="4" id="KW-0594">Phospholipid biosynthesis</keyword>
<sequence length="408" mass="47809">MATNGIEVFCVSIVLQHVRLVSERCDLMMMVSVRGLYFLITLFLGSFFGSIFMLGPVLPLMLLSPAWYRWITDRVVATWLTLPVALLELVFGVKVVITGDGFIPGERSVIIMNHRTRLDWMFLWCCLLRYSYLRLEKVCLKAALKAVPGFGWAMQVASFIFIHRRWEEDRSHMSNMLHYFCHIKEPLQLLLFPEGTDLTENTRARSDEFAEKNGLPKYEYVLHPRTTGFTFIVDTLRKGDNLDAVHDITVAYPQNIPQTERHLVLGLFPREIHFHVRRYTAAALPRCAEELQLWCQERWQEKELRLREFYQAVPRRFDEPEARVPPCKSELRVSLIKAASLLYWTFFITASFVSLWLWAPVRFYFLLMVIFFLGQQRVTGGVELMELACHRHWSSKDRERNGMEAKEE</sequence>
<organism evidence="9 10">
    <name type="scientific">Anabarilius grahami</name>
    <name type="common">Kanglang fish</name>
    <name type="synonym">Barilius grahami</name>
    <dbReference type="NCBI Taxonomy" id="495550"/>
    <lineage>
        <taxon>Eukaryota</taxon>
        <taxon>Metazoa</taxon>
        <taxon>Chordata</taxon>
        <taxon>Craniata</taxon>
        <taxon>Vertebrata</taxon>
        <taxon>Euteleostomi</taxon>
        <taxon>Actinopterygii</taxon>
        <taxon>Neopterygii</taxon>
        <taxon>Teleostei</taxon>
        <taxon>Ostariophysi</taxon>
        <taxon>Cypriniformes</taxon>
        <taxon>Xenocyprididae</taxon>
        <taxon>Xenocypridinae</taxon>
        <taxon>Xenocypridinae incertae sedis</taxon>
        <taxon>Anabarilius</taxon>
    </lineage>
</organism>
<dbReference type="EMBL" id="RJVU01057857">
    <property type="protein sequence ID" value="ROK15868.1"/>
    <property type="molecule type" value="Genomic_DNA"/>
</dbReference>
<reference evidence="9 10" key="1">
    <citation type="submission" date="2018-10" db="EMBL/GenBank/DDBJ databases">
        <title>Genome assembly for a Yunnan-Guizhou Plateau 3E fish, Anabarilius grahami (Regan), and its evolutionary and genetic applications.</title>
        <authorList>
            <person name="Jiang W."/>
        </authorList>
    </citation>
    <scope>NUCLEOTIDE SEQUENCE [LARGE SCALE GENOMIC DNA]</scope>
    <source>
        <strain evidence="9">AG-KIZ</strain>
        <tissue evidence="9">Muscle</tissue>
    </source>
</reference>
<dbReference type="SUPFAM" id="SSF69593">
    <property type="entry name" value="Glycerol-3-phosphate (1)-acyltransferase"/>
    <property type="match status" value="1"/>
</dbReference>
<dbReference type="OrthoDB" id="186786at2759"/>
<evidence type="ECO:0000313" key="10">
    <source>
        <dbReference type="Proteomes" id="UP000281406"/>
    </source>
</evidence>
<name>A0A3N0XYG0_ANAGA</name>
<dbReference type="InterPro" id="IPR032098">
    <property type="entry name" value="Acyltransf_C"/>
</dbReference>